<evidence type="ECO:0000256" key="7">
    <source>
        <dbReference type="ARBA" id="ARBA00060749"/>
    </source>
</evidence>
<dbReference type="NCBIfam" id="TIGR00172">
    <property type="entry name" value="maf"/>
    <property type="match status" value="1"/>
</dbReference>
<dbReference type="PANTHER" id="PTHR43213">
    <property type="entry name" value="BIFUNCTIONAL DTTP/UTP PYROPHOSPHATASE/METHYLTRANSFERASE PROTEIN-RELATED"/>
    <property type="match status" value="1"/>
</dbReference>
<organism evidence="10 11">
    <name type="scientific">Mangrovibacter plantisponsor</name>
    <dbReference type="NCBI Taxonomy" id="451513"/>
    <lineage>
        <taxon>Bacteria</taxon>
        <taxon>Pseudomonadati</taxon>
        <taxon>Pseudomonadota</taxon>
        <taxon>Gammaproteobacteria</taxon>
        <taxon>Enterobacterales</taxon>
        <taxon>Enterobacteriaceae</taxon>
        <taxon>Mangrovibacter</taxon>
    </lineage>
</organism>
<comment type="catalytic activity">
    <reaction evidence="5 9">
        <text>N(7)-methyl-GTP + H2O = N(7)-methyl-GMP + diphosphate + H(+)</text>
        <dbReference type="Rhea" id="RHEA:58744"/>
        <dbReference type="ChEBI" id="CHEBI:15377"/>
        <dbReference type="ChEBI" id="CHEBI:15378"/>
        <dbReference type="ChEBI" id="CHEBI:33019"/>
        <dbReference type="ChEBI" id="CHEBI:58285"/>
        <dbReference type="ChEBI" id="CHEBI:87133"/>
    </reaction>
</comment>
<evidence type="ECO:0000313" key="10">
    <source>
        <dbReference type="EMBL" id="PWW09978.1"/>
    </source>
</evidence>
<dbReference type="HAMAP" id="MF_00528">
    <property type="entry name" value="Maf"/>
    <property type="match status" value="1"/>
</dbReference>
<keyword evidence="2 9" id="KW-0963">Cytoplasm</keyword>
<dbReference type="SUPFAM" id="SSF52972">
    <property type="entry name" value="ITPase-like"/>
    <property type="match status" value="1"/>
</dbReference>
<dbReference type="GO" id="GO:0005737">
    <property type="term" value="C:cytoplasm"/>
    <property type="evidence" value="ECO:0007669"/>
    <property type="project" value="UniProtKB-SubCell"/>
</dbReference>
<dbReference type="InterPro" id="IPR003697">
    <property type="entry name" value="Maf-like"/>
</dbReference>
<keyword evidence="11" id="KW-1185">Reference proteome</keyword>
<keyword evidence="3 9" id="KW-0378">Hydrolase</keyword>
<comment type="caution">
    <text evidence="10">The sequence shown here is derived from an EMBL/GenBank/DDBJ whole genome shotgun (WGS) entry which is preliminary data.</text>
</comment>
<dbReference type="Gene3D" id="3.90.950.10">
    <property type="match status" value="1"/>
</dbReference>
<accession>A0A317Q1E4</accession>
<comment type="caution">
    <text evidence="9">Lacks conserved residue(s) required for the propagation of feature annotation.</text>
</comment>
<comment type="subcellular location">
    <subcellularLocation>
        <location evidence="1 9">Cytoplasm</location>
    </subcellularLocation>
</comment>
<dbReference type="EC" id="3.6.1.-" evidence="9"/>
<dbReference type="InterPro" id="IPR029001">
    <property type="entry name" value="ITPase-like_fam"/>
</dbReference>
<feature type="site" description="Important for substrate specificity" evidence="9">
    <location>
        <position position="166"/>
    </location>
</feature>
<comment type="function">
    <text evidence="6 9">Nucleoside triphosphate pyrophosphatase that hydrolyzes 7-methyl-GTP (m(7)GTP). May have a dual role in cell division arrest and in preventing the incorporation of modified nucleotides into cellular nucleic acids.</text>
</comment>
<dbReference type="GO" id="GO:0009117">
    <property type="term" value="P:nucleotide metabolic process"/>
    <property type="evidence" value="ECO:0007669"/>
    <property type="project" value="UniProtKB-KW"/>
</dbReference>
<dbReference type="EMBL" id="QGTS01000004">
    <property type="protein sequence ID" value="PWW09978.1"/>
    <property type="molecule type" value="Genomic_DNA"/>
</dbReference>
<protein>
    <recommendedName>
        <fullName evidence="8 9">7-methyl-GTP pyrophosphatase</fullName>
        <shortName evidence="9">m(7)GTP pyrophosphatase</shortName>
        <ecNumber evidence="9">3.6.1.-</ecNumber>
    </recommendedName>
</protein>
<feature type="site" description="Important for substrate specificity" evidence="9">
    <location>
        <position position="82"/>
    </location>
</feature>
<sequence length="206" mass="22800">MANKFAIDDRKNMLPIILASTSVFRRELLNRLALPFTCASPGTDETPFPGETSDQLVKRLAEQKARSLAGTYPGHLIIGSDQVCLLNNTITGKPYTEENAVKQLLAAQGKKVRFSTGIALLNTQTNHIQVDVEHVDVWFRPLSEPEIRRYVTLEQPLHCAGSFMCEGLGITLFERIDSRDPNTLIGLPLIRLCEMLRAAGADPLAE</sequence>
<dbReference type="Pfam" id="PF02545">
    <property type="entry name" value="Maf"/>
    <property type="match status" value="1"/>
</dbReference>
<dbReference type="PIRSF" id="PIRSF006305">
    <property type="entry name" value="Maf"/>
    <property type="match status" value="1"/>
</dbReference>
<evidence type="ECO:0000256" key="8">
    <source>
        <dbReference type="ARBA" id="ARBA00068163"/>
    </source>
</evidence>
<feature type="site" description="Important for substrate specificity" evidence="9">
    <location>
        <position position="24"/>
    </location>
</feature>
<dbReference type="GO" id="GO:0047429">
    <property type="term" value="F:nucleoside triphosphate diphosphatase activity"/>
    <property type="evidence" value="ECO:0007669"/>
    <property type="project" value="InterPro"/>
</dbReference>
<name>A0A317Q1E4_9ENTR</name>
<dbReference type="FunFam" id="3.90.950.10:FF:000005">
    <property type="entry name" value="7-methyl-GTP pyrophosphatase"/>
    <property type="match status" value="1"/>
</dbReference>
<dbReference type="AlphaFoldDB" id="A0A317Q1E4"/>
<evidence type="ECO:0000256" key="5">
    <source>
        <dbReference type="ARBA" id="ARBA00050213"/>
    </source>
</evidence>
<comment type="cofactor">
    <cofactor evidence="9">
        <name>a divalent metal cation</name>
        <dbReference type="ChEBI" id="CHEBI:60240"/>
    </cofactor>
</comment>
<proteinExistence type="inferred from homology"/>
<evidence type="ECO:0000313" key="11">
    <source>
        <dbReference type="Proteomes" id="UP000246744"/>
    </source>
</evidence>
<evidence type="ECO:0000256" key="3">
    <source>
        <dbReference type="ARBA" id="ARBA00022801"/>
    </source>
</evidence>
<reference evidence="10 11" key="1">
    <citation type="submission" date="2018-05" db="EMBL/GenBank/DDBJ databases">
        <title>Genomic Encyclopedia of Type Strains, Phase IV (KMG-IV): sequencing the most valuable type-strain genomes for metagenomic binning, comparative biology and taxonomic classification.</title>
        <authorList>
            <person name="Goeker M."/>
        </authorList>
    </citation>
    <scope>NUCLEOTIDE SEQUENCE [LARGE SCALE GENOMIC DNA]</scope>
    <source>
        <strain evidence="10 11">DSM 19579</strain>
    </source>
</reference>
<evidence type="ECO:0000256" key="4">
    <source>
        <dbReference type="ARBA" id="ARBA00023080"/>
    </source>
</evidence>
<keyword evidence="4 9" id="KW-0546">Nucleotide metabolism</keyword>
<dbReference type="Proteomes" id="UP000246744">
    <property type="component" value="Unassembled WGS sequence"/>
</dbReference>
<gene>
    <name evidence="10" type="ORF">DES37_10472</name>
</gene>
<feature type="active site" description="Proton acceptor" evidence="9">
    <location>
        <position position="81"/>
    </location>
</feature>
<evidence type="ECO:0000256" key="9">
    <source>
        <dbReference type="HAMAP-Rule" id="MF_00528"/>
    </source>
</evidence>
<evidence type="ECO:0000256" key="6">
    <source>
        <dbReference type="ARBA" id="ARBA00053369"/>
    </source>
</evidence>
<dbReference type="PANTHER" id="PTHR43213:SF10">
    <property type="entry name" value="7-METHYL-GTP PYROPHOSPHATASE"/>
    <property type="match status" value="1"/>
</dbReference>
<comment type="similarity">
    <text evidence="7 9">Belongs to the Maf family. YceF subfamily.</text>
</comment>
<evidence type="ECO:0000256" key="2">
    <source>
        <dbReference type="ARBA" id="ARBA00022490"/>
    </source>
</evidence>
<evidence type="ECO:0000256" key="1">
    <source>
        <dbReference type="ARBA" id="ARBA00004496"/>
    </source>
</evidence>
<dbReference type="CDD" id="cd00555">
    <property type="entry name" value="Maf"/>
    <property type="match status" value="1"/>
</dbReference>